<dbReference type="EMBL" id="JH159155">
    <property type="protein sequence ID" value="EGZ14554.1"/>
    <property type="molecule type" value="Genomic_DNA"/>
</dbReference>
<reference evidence="2 3" key="1">
    <citation type="journal article" date="2006" name="Science">
        <title>Phytophthora genome sequences uncover evolutionary origins and mechanisms of pathogenesis.</title>
        <authorList>
            <person name="Tyler B.M."/>
            <person name="Tripathy S."/>
            <person name="Zhang X."/>
            <person name="Dehal P."/>
            <person name="Jiang R.H."/>
            <person name="Aerts A."/>
            <person name="Arredondo F.D."/>
            <person name="Baxter L."/>
            <person name="Bensasson D."/>
            <person name="Beynon J.L."/>
            <person name="Chapman J."/>
            <person name="Damasceno C.M."/>
            <person name="Dorrance A.E."/>
            <person name="Dou D."/>
            <person name="Dickerman A.W."/>
            <person name="Dubchak I.L."/>
            <person name="Garbelotto M."/>
            <person name="Gijzen M."/>
            <person name="Gordon S.G."/>
            <person name="Govers F."/>
            <person name="Grunwald N.J."/>
            <person name="Huang W."/>
            <person name="Ivors K.L."/>
            <person name="Jones R.W."/>
            <person name="Kamoun S."/>
            <person name="Krampis K."/>
            <person name="Lamour K.H."/>
            <person name="Lee M.K."/>
            <person name="McDonald W.H."/>
            <person name="Medina M."/>
            <person name="Meijer H.J."/>
            <person name="Nordberg E.K."/>
            <person name="Maclean D.J."/>
            <person name="Ospina-Giraldo M.D."/>
            <person name="Morris P.F."/>
            <person name="Phuntumart V."/>
            <person name="Putnam N.H."/>
            <person name="Rash S."/>
            <person name="Rose J.K."/>
            <person name="Sakihama Y."/>
            <person name="Salamov A.A."/>
            <person name="Savidor A."/>
            <person name="Scheuring C.F."/>
            <person name="Smith B.M."/>
            <person name="Sobral B.W."/>
            <person name="Terry A."/>
            <person name="Torto-Alalibo T.A."/>
            <person name="Win J."/>
            <person name="Xu Z."/>
            <person name="Zhang H."/>
            <person name="Grigoriev I.V."/>
            <person name="Rokhsar D.S."/>
            <person name="Boore J.L."/>
        </authorList>
    </citation>
    <scope>NUCLEOTIDE SEQUENCE [LARGE SCALE GENOMIC DNA]</scope>
    <source>
        <strain evidence="2 3">P6497</strain>
    </source>
</reference>
<dbReference type="Proteomes" id="UP000002640">
    <property type="component" value="Unassembled WGS sequence"/>
</dbReference>
<evidence type="ECO:0000313" key="2">
    <source>
        <dbReference type="EMBL" id="EGZ14554.1"/>
    </source>
</evidence>
<feature type="region of interest" description="Disordered" evidence="1">
    <location>
        <begin position="102"/>
        <end position="129"/>
    </location>
</feature>
<gene>
    <name evidence="2" type="ORF">PHYSODRAFT_402931</name>
</gene>
<proteinExistence type="predicted"/>
<dbReference type="PANTHER" id="PTHR35450">
    <property type="entry name" value="REVERSE TRANSCRIPTASE DOMAIN-CONTAINING PROTEIN"/>
    <property type="match status" value="1"/>
</dbReference>
<dbReference type="OMA" id="HTRKRGG"/>
<dbReference type="InParanoid" id="G4ZKV8"/>
<accession>G4ZKV8</accession>
<feature type="non-terminal residue" evidence="2">
    <location>
        <position position="1"/>
    </location>
</feature>
<dbReference type="GeneID" id="20651321"/>
<evidence type="ECO:0000256" key="1">
    <source>
        <dbReference type="SAM" id="MobiDB-lite"/>
    </source>
</evidence>
<organism evidence="2 3">
    <name type="scientific">Phytophthora sojae (strain P6497)</name>
    <name type="common">Soybean stem and root rot agent</name>
    <name type="synonym">Phytophthora megasperma f. sp. glycines</name>
    <dbReference type="NCBI Taxonomy" id="1094619"/>
    <lineage>
        <taxon>Eukaryota</taxon>
        <taxon>Sar</taxon>
        <taxon>Stramenopiles</taxon>
        <taxon>Oomycota</taxon>
        <taxon>Peronosporomycetes</taxon>
        <taxon>Peronosporales</taxon>
        <taxon>Peronosporaceae</taxon>
        <taxon>Phytophthora</taxon>
    </lineage>
</organism>
<feature type="compositionally biased region" description="Basic residues" evidence="1">
    <location>
        <begin position="108"/>
        <end position="119"/>
    </location>
</feature>
<dbReference type="KEGG" id="psoj:PHYSODRAFT_402931"/>
<dbReference type="AlphaFoldDB" id="G4ZKV8"/>
<sequence length="129" mass="14447">PALRPDLQLYNRAKRTVAIVDLAITYEDHRNDSPGSSSLARIADQKRKKYSSVRRHLERQGWSVQLSALVYGVLGSVAQGNHKVLTTELGLLKRDAKRLDRQISAAQHRQRQHTRKRGGRATEIGGSPS</sequence>
<evidence type="ECO:0000313" key="3">
    <source>
        <dbReference type="Proteomes" id="UP000002640"/>
    </source>
</evidence>
<dbReference type="RefSeq" id="XP_009528303.1">
    <property type="nucleotide sequence ID" value="XM_009530008.1"/>
</dbReference>
<feature type="non-terminal residue" evidence="2">
    <location>
        <position position="129"/>
    </location>
</feature>
<protein>
    <submittedName>
        <fullName evidence="2">Uncharacterized protein</fullName>
    </submittedName>
</protein>
<keyword evidence="3" id="KW-1185">Reference proteome</keyword>
<dbReference type="PANTHER" id="PTHR35450:SF2">
    <property type="entry name" value="REVERSE TRANSCRIPTASE DOMAIN-CONTAINING PROTEIN"/>
    <property type="match status" value="1"/>
</dbReference>
<name>G4ZKV8_PHYSP</name>
<feature type="region of interest" description="Disordered" evidence="1">
    <location>
        <begin position="29"/>
        <end position="48"/>
    </location>
</feature>